<dbReference type="Gene3D" id="1.10.10.10">
    <property type="entry name" value="Winged helix-like DNA-binding domain superfamily/Winged helix DNA-binding domain"/>
    <property type="match status" value="1"/>
</dbReference>
<dbReference type="FunFam" id="1.10.10.10:FF:000001">
    <property type="entry name" value="LysR family transcriptional regulator"/>
    <property type="match status" value="1"/>
</dbReference>
<dbReference type="Pfam" id="PF03466">
    <property type="entry name" value="LysR_substrate"/>
    <property type="match status" value="1"/>
</dbReference>
<dbReference type="PRINTS" id="PR00039">
    <property type="entry name" value="HTHLYSR"/>
</dbReference>
<dbReference type="InterPro" id="IPR000847">
    <property type="entry name" value="LysR_HTH_N"/>
</dbReference>
<comment type="caution">
    <text evidence="6">The sequence shown here is derived from an EMBL/GenBank/DDBJ whole genome shotgun (WGS) entry which is preliminary data.</text>
</comment>
<keyword evidence="2" id="KW-0805">Transcription regulation</keyword>
<sequence>MNFKQLEYFVAVAEAKSISKAARKLHVAQPPISRQIAMLEDELKVCLFLRTNKGVELTEAGRSLYQQSQHMFQNFRMMVDSVRDVDAGVRGLLKVGVVYSNTPVVLNYLKAYHKEYPQVELYIRVGAPGDLLDDLNRGDLHVLFLRTPTEGSSDFHEKILGEDPLELVMCPELDPAPDQDSIPIELLKDVPMCLLRSDDLWGYSSHLINECQRKGFTPNTVCQCYDTPMTMQLVQAGFGISYLPRSIVETHPGSNIYSKPLVGLPAKSYPTLLWSSNIYYANCVKRFISMFGYPT</sequence>
<dbReference type="GO" id="GO:0003700">
    <property type="term" value="F:DNA-binding transcription factor activity"/>
    <property type="evidence" value="ECO:0007669"/>
    <property type="project" value="InterPro"/>
</dbReference>
<feature type="domain" description="HTH lysR-type" evidence="5">
    <location>
        <begin position="1"/>
        <end position="58"/>
    </location>
</feature>
<keyword evidence="4" id="KW-0804">Transcription</keyword>
<gene>
    <name evidence="6" type="ORF">H8S55_08555</name>
</gene>
<dbReference type="RefSeq" id="WP_147563453.1">
    <property type="nucleotide sequence ID" value="NZ_JACOPN010000005.1"/>
</dbReference>
<dbReference type="CDD" id="cd05466">
    <property type="entry name" value="PBP2_LTTR_substrate"/>
    <property type="match status" value="1"/>
</dbReference>
<keyword evidence="3" id="KW-0238">DNA-binding</keyword>
<dbReference type="Pfam" id="PF00126">
    <property type="entry name" value="HTH_1"/>
    <property type="match status" value="1"/>
</dbReference>
<dbReference type="SUPFAM" id="SSF46785">
    <property type="entry name" value="Winged helix' DNA-binding domain"/>
    <property type="match status" value="1"/>
</dbReference>
<evidence type="ECO:0000313" key="6">
    <source>
        <dbReference type="EMBL" id="MBC5717368.1"/>
    </source>
</evidence>
<evidence type="ECO:0000256" key="4">
    <source>
        <dbReference type="ARBA" id="ARBA00023163"/>
    </source>
</evidence>
<name>A0A8J6IZC9_9FIRM</name>
<dbReference type="GO" id="GO:0032993">
    <property type="term" value="C:protein-DNA complex"/>
    <property type="evidence" value="ECO:0007669"/>
    <property type="project" value="TreeGrafter"/>
</dbReference>
<comment type="similarity">
    <text evidence="1">Belongs to the LysR transcriptional regulatory family.</text>
</comment>
<dbReference type="AlphaFoldDB" id="A0A8J6IZC9"/>
<dbReference type="PROSITE" id="PS50931">
    <property type="entry name" value="HTH_LYSR"/>
    <property type="match status" value="1"/>
</dbReference>
<dbReference type="PANTHER" id="PTHR30346">
    <property type="entry name" value="TRANSCRIPTIONAL DUAL REGULATOR HCAR-RELATED"/>
    <property type="match status" value="1"/>
</dbReference>
<dbReference type="EMBL" id="JACOPN010000005">
    <property type="protein sequence ID" value="MBC5717368.1"/>
    <property type="molecule type" value="Genomic_DNA"/>
</dbReference>
<dbReference type="Proteomes" id="UP000602260">
    <property type="component" value="Unassembled WGS sequence"/>
</dbReference>
<evidence type="ECO:0000256" key="3">
    <source>
        <dbReference type="ARBA" id="ARBA00023125"/>
    </source>
</evidence>
<dbReference type="GO" id="GO:0003677">
    <property type="term" value="F:DNA binding"/>
    <property type="evidence" value="ECO:0007669"/>
    <property type="project" value="UniProtKB-KW"/>
</dbReference>
<accession>A0A8J6IZC9</accession>
<protein>
    <submittedName>
        <fullName evidence="6">LysR family transcriptional regulator</fullName>
    </submittedName>
</protein>
<dbReference type="InterPro" id="IPR036388">
    <property type="entry name" value="WH-like_DNA-bd_sf"/>
</dbReference>
<evidence type="ECO:0000313" key="7">
    <source>
        <dbReference type="Proteomes" id="UP000602260"/>
    </source>
</evidence>
<dbReference type="PANTHER" id="PTHR30346:SF17">
    <property type="entry name" value="LYSR FAMILY TRANSCRIPTIONAL REGULATOR"/>
    <property type="match status" value="1"/>
</dbReference>
<evidence type="ECO:0000256" key="2">
    <source>
        <dbReference type="ARBA" id="ARBA00023015"/>
    </source>
</evidence>
<evidence type="ECO:0000259" key="5">
    <source>
        <dbReference type="PROSITE" id="PS50931"/>
    </source>
</evidence>
<reference evidence="6" key="1">
    <citation type="submission" date="2020-08" db="EMBL/GenBank/DDBJ databases">
        <title>Genome public.</title>
        <authorList>
            <person name="Liu C."/>
            <person name="Sun Q."/>
        </authorList>
    </citation>
    <scope>NUCLEOTIDE SEQUENCE</scope>
    <source>
        <strain evidence="6">BX5</strain>
    </source>
</reference>
<evidence type="ECO:0000256" key="1">
    <source>
        <dbReference type="ARBA" id="ARBA00009437"/>
    </source>
</evidence>
<dbReference type="InterPro" id="IPR005119">
    <property type="entry name" value="LysR_subst-bd"/>
</dbReference>
<dbReference type="Gene3D" id="3.40.190.290">
    <property type="match status" value="1"/>
</dbReference>
<dbReference type="InterPro" id="IPR036390">
    <property type="entry name" value="WH_DNA-bd_sf"/>
</dbReference>
<proteinExistence type="inferred from homology"/>
<organism evidence="6 7">
    <name type="scientific">Flintibacter faecis</name>
    <dbReference type="NCBI Taxonomy" id="2763047"/>
    <lineage>
        <taxon>Bacteria</taxon>
        <taxon>Bacillati</taxon>
        <taxon>Bacillota</taxon>
        <taxon>Clostridia</taxon>
        <taxon>Eubacteriales</taxon>
        <taxon>Flintibacter</taxon>
    </lineage>
</organism>
<keyword evidence="7" id="KW-1185">Reference proteome</keyword>
<dbReference type="SUPFAM" id="SSF53850">
    <property type="entry name" value="Periplasmic binding protein-like II"/>
    <property type="match status" value="1"/>
</dbReference>